<feature type="transmembrane region" description="Helical" evidence="1">
    <location>
        <begin position="93"/>
        <end position="113"/>
    </location>
</feature>
<dbReference type="InterPro" id="IPR010559">
    <property type="entry name" value="Sig_transdc_His_kin_internal"/>
</dbReference>
<feature type="transmembrane region" description="Helical" evidence="1">
    <location>
        <begin position="68"/>
        <end position="86"/>
    </location>
</feature>
<dbReference type="Proteomes" id="UP000563094">
    <property type="component" value="Unassembled WGS sequence"/>
</dbReference>
<accession>A0A839GUD8</accession>
<sequence>MNLKKLTPLPIGQQAIIHAALVWAGLTVLDTAFYSYRVATEGYFLFYGNGSPVTVWQRLGETVLRWETLVFLAVAVGVELLYHFVFKWKSIKVFALACVLLSLGTVVVLLLALPPQGSVGAADFLVVFFEVFIYAVLYALTRNLITRQAREAEQRSHHAQAELSTIKAHLNPHFFFNTLNSLYGTAILEKAEKTAQSVEQLAGIMRYVLTEAQEDLTEVANEIKFLQDYLQLQQMRLPARENIKVKTEIIYDGTPALIAPLLLIPFIENAFKYGISLDQDCFVHLCLQVKDRQLEMVLENQLLPERQKDHGAGTGLAHALKRLNLLYPQKHHLVLEEQPHYKVRLRLDMRQIDR</sequence>
<dbReference type="EMBL" id="JACJIQ010000013">
    <property type="protein sequence ID" value="MBA9078497.1"/>
    <property type="molecule type" value="Genomic_DNA"/>
</dbReference>
<dbReference type="GO" id="GO:0000155">
    <property type="term" value="F:phosphorelay sensor kinase activity"/>
    <property type="evidence" value="ECO:0007669"/>
    <property type="project" value="InterPro"/>
</dbReference>
<dbReference type="RefSeq" id="WP_182513694.1">
    <property type="nucleotide sequence ID" value="NZ_JACJIQ010000013.1"/>
</dbReference>
<dbReference type="AlphaFoldDB" id="A0A839GUD8"/>
<dbReference type="InterPro" id="IPR050640">
    <property type="entry name" value="Bact_2-comp_sensor_kinase"/>
</dbReference>
<dbReference type="Pfam" id="PF06580">
    <property type="entry name" value="His_kinase"/>
    <property type="match status" value="1"/>
</dbReference>
<organism evidence="3 4">
    <name type="scientific">Rufibacter quisquiliarum</name>
    <dbReference type="NCBI Taxonomy" id="1549639"/>
    <lineage>
        <taxon>Bacteria</taxon>
        <taxon>Pseudomonadati</taxon>
        <taxon>Bacteroidota</taxon>
        <taxon>Cytophagia</taxon>
        <taxon>Cytophagales</taxon>
        <taxon>Hymenobacteraceae</taxon>
        <taxon>Rufibacter</taxon>
    </lineage>
</organism>
<keyword evidence="1" id="KW-0812">Transmembrane</keyword>
<evidence type="ECO:0000313" key="3">
    <source>
        <dbReference type="EMBL" id="MBA9078497.1"/>
    </source>
</evidence>
<comment type="caution">
    <text evidence="3">The sequence shown here is derived from an EMBL/GenBank/DDBJ whole genome shotgun (WGS) entry which is preliminary data.</text>
</comment>
<name>A0A839GUD8_9BACT</name>
<dbReference type="PANTHER" id="PTHR34220:SF7">
    <property type="entry name" value="SENSOR HISTIDINE KINASE YPDA"/>
    <property type="match status" value="1"/>
</dbReference>
<dbReference type="GO" id="GO:0016020">
    <property type="term" value="C:membrane"/>
    <property type="evidence" value="ECO:0007669"/>
    <property type="project" value="InterPro"/>
</dbReference>
<evidence type="ECO:0000259" key="2">
    <source>
        <dbReference type="Pfam" id="PF06580"/>
    </source>
</evidence>
<gene>
    <name evidence="3" type="ORF">FHS90_003225</name>
</gene>
<evidence type="ECO:0000313" key="4">
    <source>
        <dbReference type="Proteomes" id="UP000563094"/>
    </source>
</evidence>
<feature type="domain" description="Signal transduction histidine kinase internal region" evidence="2">
    <location>
        <begin position="161"/>
        <end position="239"/>
    </location>
</feature>
<keyword evidence="4" id="KW-1185">Reference proteome</keyword>
<protein>
    <recommendedName>
        <fullName evidence="2">Signal transduction histidine kinase internal region domain-containing protein</fullName>
    </recommendedName>
</protein>
<proteinExistence type="predicted"/>
<dbReference type="PANTHER" id="PTHR34220">
    <property type="entry name" value="SENSOR HISTIDINE KINASE YPDA"/>
    <property type="match status" value="1"/>
</dbReference>
<evidence type="ECO:0000256" key="1">
    <source>
        <dbReference type="SAM" id="Phobius"/>
    </source>
</evidence>
<keyword evidence="1" id="KW-0472">Membrane</keyword>
<feature type="transmembrane region" description="Helical" evidence="1">
    <location>
        <begin position="119"/>
        <end position="140"/>
    </location>
</feature>
<reference evidence="3 4" key="1">
    <citation type="submission" date="2020-08" db="EMBL/GenBank/DDBJ databases">
        <title>Genomic Encyclopedia of Type Strains, Phase IV (KMG-IV): sequencing the most valuable type-strain genomes for metagenomic binning, comparative biology and taxonomic classification.</title>
        <authorList>
            <person name="Goeker M."/>
        </authorList>
    </citation>
    <scope>NUCLEOTIDE SEQUENCE [LARGE SCALE GENOMIC DNA]</scope>
    <source>
        <strain evidence="3 4">DSM 29854</strain>
    </source>
</reference>
<feature type="transmembrane region" description="Helical" evidence="1">
    <location>
        <begin position="15"/>
        <end position="36"/>
    </location>
</feature>
<keyword evidence="1" id="KW-1133">Transmembrane helix</keyword>